<dbReference type="Proteomes" id="UP000325313">
    <property type="component" value="Unassembled WGS sequence"/>
</dbReference>
<protein>
    <submittedName>
        <fullName evidence="3">Uncharacterized protein</fullName>
    </submittedName>
</protein>
<dbReference type="AlphaFoldDB" id="A0A5B0S0D4"/>
<name>A0A5B0S0D4_PUCGR</name>
<gene>
    <name evidence="2" type="ORF">PGTUg99_008827</name>
    <name evidence="3" type="ORF">PGTUg99_020399</name>
</gene>
<feature type="compositionally biased region" description="Polar residues" evidence="1">
    <location>
        <begin position="23"/>
        <end position="32"/>
    </location>
</feature>
<evidence type="ECO:0000313" key="2">
    <source>
        <dbReference type="EMBL" id="KAA1128101.1"/>
    </source>
</evidence>
<dbReference type="EMBL" id="VDEP01000104">
    <property type="protein sequence ID" value="KAA1131168.1"/>
    <property type="molecule type" value="Genomic_DNA"/>
</dbReference>
<organism evidence="3 4">
    <name type="scientific">Puccinia graminis f. sp. tritici</name>
    <dbReference type="NCBI Taxonomy" id="56615"/>
    <lineage>
        <taxon>Eukaryota</taxon>
        <taxon>Fungi</taxon>
        <taxon>Dikarya</taxon>
        <taxon>Basidiomycota</taxon>
        <taxon>Pucciniomycotina</taxon>
        <taxon>Pucciniomycetes</taxon>
        <taxon>Pucciniales</taxon>
        <taxon>Pucciniaceae</taxon>
        <taxon>Puccinia</taxon>
    </lineage>
</organism>
<feature type="region of interest" description="Disordered" evidence="1">
    <location>
        <begin position="1"/>
        <end position="32"/>
    </location>
</feature>
<evidence type="ECO:0000313" key="3">
    <source>
        <dbReference type="EMBL" id="KAA1131168.1"/>
    </source>
</evidence>
<accession>A0A5B0S0D4</accession>
<reference evidence="3 4" key="1">
    <citation type="submission" date="2019-05" db="EMBL/GenBank/DDBJ databases">
        <title>Emergence of the Ug99 lineage of the wheat stem rust pathogen through somatic hybridization.</title>
        <authorList>
            <person name="Li F."/>
            <person name="Upadhyaya N.M."/>
            <person name="Sperschneider J."/>
            <person name="Matny O."/>
            <person name="Nguyen-Phuc H."/>
            <person name="Mago R."/>
            <person name="Raley C."/>
            <person name="Miller M.E."/>
            <person name="Silverstein K.A.T."/>
            <person name="Henningsen E."/>
            <person name="Hirsch C.D."/>
            <person name="Visser B."/>
            <person name="Pretorius Z.A."/>
            <person name="Steffenson B.J."/>
            <person name="Schwessinger B."/>
            <person name="Dodds P.N."/>
            <person name="Figueroa M."/>
        </authorList>
    </citation>
    <scope>NUCLEOTIDE SEQUENCE [LARGE SCALE GENOMIC DNA]</scope>
    <source>
        <strain evidence="3 4">Ug99</strain>
    </source>
</reference>
<comment type="caution">
    <text evidence="3">The sequence shown here is derived from an EMBL/GenBank/DDBJ whole genome shotgun (WGS) entry which is preliminary data.</text>
</comment>
<evidence type="ECO:0000256" key="1">
    <source>
        <dbReference type="SAM" id="MobiDB-lite"/>
    </source>
</evidence>
<proteinExistence type="predicted"/>
<sequence length="99" mass="11342">MDPSHQPMRHRPLRSQPLLISQKPHSPSTTSVSFESRVLLLPVRISLPSTVRRQIGPHQLSIYRSSLNHHQFQWCVSEQDENQRAYVSPSPCIVLSHSP</sequence>
<evidence type="ECO:0000313" key="4">
    <source>
        <dbReference type="Proteomes" id="UP000325313"/>
    </source>
</evidence>
<dbReference type="EMBL" id="VDEP01000144">
    <property type="protein sequence ID" value="KAA1128101.1"/>
    <property type="molecule type" value="Genomic_DNA"/>
</dbReference>